<proteinExistence type="predicted"/>
<evidence type="ECO:0000313" key="3">
    <source>
        <dbReference type="Proteomes" id="UP000516422"/>
    </source>
</evidence>
<feature type="region of interest" description="Disordered" evidence="1">
    <location>
        <begin position="133"/>
        <end position="165"/>
    </location>
</feature>
<feature type="region of interest" description="Disordered" evidence="1">
    <location>
        <begin position="61"/>
        <end position="115"/>
    </location>
</feature>
<dbReference type="KEGG" id="sgf:HEP81_02352"/>
<gene>
    <name evidence="2" type="ORF">HEP81_02352</name>
</gene>
<feature type="compositionally biased region" description="Basic and acidic residues" evidence="1">
    <location>
        <begin position="73"/>
        <end position="96"/>
    </location>
</feature>
<protein>
    <submittedName>
        <fullName evidence="2">Uncharacterized protein</fullName>
    </submittedName>
</protein>
<organism evidence="2 3">
    <name type="scientific">Streptomyces griseofuscus</name>
    <dbReference type="NCBI Taxonomy" id="146922"/>
    <lineage>
        <taxon>Bacteria</taxon>
        <taxon>Bacillati</taxon>
        <taxon>Actinomycetota</taxon>
        <taxon>Actinomycetes</taxon>
        <taxon>Kitasatosporales</taxon>
        <taxon>Streptomycetaceae</taxon>
        <taxon>Streptomyces</taxon>
    </lineage>
</organism>
<evidence type="ECO:0000256" key="1">
    <source>
        <dbReference type="SAM" id="MobiDB-lite"/>
    </source>
</evidence>
<dbReference type="AlphaFoldDB" id="A0A7H1PX94"/>
<sequence>MGVLIAYSSSAHRNLDLLSTREVPSRTGFRTACLTALPARQLLPARRIGATPLCRALPGRAVPAATPGGVPPGRDRPGRGADKHPGRAAYRADRGHIRPRSARSAGDRSWPPAPGTPHRCVQGMLRHASGQTRLSVPPRTDLTPSGERSNGCCRNPSHSRPGSIPWRRQLRRPWRRLLRRLLGVGPDVDAPAGEPGGEAGVLPLLADRQRQLVVRHGHPGGAGGEVHDLHLAHPSG</sequence>
<evidence type="ECO:0000313" key="2">
    <source>
        <dbReference type="EMBL" id="QNT92674.1"/>
    </source>
</evidence>
<dbReference type="EMBL" id="CP051006">
    <property type="protein sequence ID" value="QNT92674.1"/>
    <property type="molecule type" value="Genomic_DNA"/>
</dbReference>
<dbReference type="Proteomes" id="UP000516422">
    <property type="component" value="Chromosome"/>
</dbReference>
<name>A0A7H1PX94_9ACTN</name>
<reference evidence="2 3" key="1">
    <citation type="submission" date="2020-04" db="EMBL/GenBank/DDBJ databases">
        <title>Characterization and engineering of Streptomyces griseofuscus DSM40191 as a potential heterologous host for expression of BGCs.</title>
        <authorList>
            <person name="Gren T."/>
            <person name="Whitford C.M."/>
            <person name="Mohite O.S."/>
            <person name="Joergensen T.S."/>
            <person name="Nielsen J.B."/>
            <person name="Lee S.Y."/>
            <person name="Weber T."/>
        </authorList>
    </citation>
    <scope>NUCLEOTIDE SEQUENCE [LARGE SCALE GENOMIC DNA]</scope>
    <source>
        <strain evidence="2 3">DSM 40191</strain>
    </source>
</reference>
<accession>A0A7H1PX94</accession>